<dbReference type="InterPro" id="IPR013094">
    <property type="entry name" value="AB_hydrolase_3"/>
</dbReference>
<keyword evidence="1" id="KW-0378">Hydrolase</keyword>
<evidence type="ECO:0000313" key="3">
    <source>
        <dbReference type="EMBL" id="GFH53966.1"/>
    </source>
</evidence>
<comment type="caution">
    <text evidence="3">The sequence shown here is derived from an EMBL/GenBank/DDBJ whole genome shotgun (WGS) entry which is preliminary data.</text>
</comment>
<evidence type="ECO:0000259" key="2">
    <source>
        <dbReference type="Pfam" id="PF07859"/>
    </source>
</evidence>
<dbReference type="EMBL" id="BLLK01000047">
    <property type="protein sequence ID" value="GFH53966.1"/>
    <property type="molecule type" value="Genomic_DNA"/>
</dbReference>
<keyword evidence="4" id="KW-1185">Reference proteome</keyword>
<name>A0AAD3CXG2_9STRA</name>
<dbReference type="PANTHER" id="PTHR48081">
    <property type="entry name" value="AB HYDROLASE SUPERFAMILY PROTEIN C4A8.06C"/>
    <property type="match status" value="1"/>
</dbReference>
<dbReference type="GO" id="GO:0016787">
    <property type="term" value="F:hydrolase activity"/>
    <property type="evidence" value="ECO:0007669"/>
    <property type="project" value="UniProtKB-KW"/>
</dbReference>
<evidence type="ECO:0000256" key="1">
    <source>
        <dbReference type="ARBA" id="ARBA00022801"/>
    </source>
</evidence>
<dbReference type="Pfam" id="PF07859">
    <property type="entry name" value="Abhydrolase_3"/>
    <property type="match status" value="1"/>
</dbReference>
<evidence type="ECO:0000313" key="4">
    <source>
        <dbReference type="Proteomes" id="UP001054902"/>
    </source>
</evidence>
<reference evidence="3 4" key="1">
    <citation type="journal article" date="2021" name="Sci. Rep.">
        <title>The genome of the diatom Chaetoceros tenuissimus carries an ancient integrated fragment of an extant virus.</title>
        <authorList>
            <person name="Hongo Y."/>
            <person name="Kimura K."/>
            <person name="Takaki Y."/>
            <person name="Yoshida Y."/>
            <person name="Baba S."/>
            <person name="Kobayashi G."/>
            <person name="Nagasaki K."/>
            <person name="Hano T."/>
            <person name="Tomaru Y."/>
        </authorList>
    </citation>
    <scope>NUCLEOTIDE SEQUENCE [LARGE SCALE GENOMIC DNA]</scope>
    <source>
        <strain evidence="3 4">NIES-3715</strain>
    </source>
</reference>
<feature type="domain" description="Alpha/beta hydrolase fold-3" evidence="2">
    <location>
        <begin position="82"/>
        <end position="192"/>
    </location>
</feature>
<dbReference type="AlphaFoldDB" id="A0AAD3CXG2"/>
<gene>
    <name evidence="3" type="ORF">CTEN210_10442</name>
</gene>
<protein>
    <recommendedName>
        <fullName evidence="2">Alpha/beta hydrolase fold-3 domain-containing protein</fullName>
    </recommendedName>
</protein>
<sequence>MCPASAIQGIKCSRNNLDFENTSINEITFSSDAQIIVWFHGGGMTLGSEIDVQGYKALSKLSKHWIDHNNLSGVKGTTAPPIVLISVNYRLAPENPFPAAIIDALSVVKQVIEGFPSAKIHIGGVSAGGNISCVTGMEATRMYPGRVKSVLVDIPMFDPNLLTSSSKKNSTSAGLCPIDYLRWCWSAYLQLEKVKNGQKLNYSNEMAIAESFKQSVWSSMVNTRAWRMISPLCDLPSLRSKDAPKFIVSTNSADVLQDDGLALVDSLKTVGANCFHYESKGSHSIHWINGEDKHILEEWSKSFVE</sequence>
<dbReference type="InterPro" id="IPR050300">
    <property type="entry name" value="GDXG_lipolytic_enzyme"/>
</dbReference>
<organism evidence="3 4">
    <name type="scientific">Chaetoceros tenuissimus</name>
    <dbReference type="NCBI Taxonomy" id="426638"/>
    <lineage>
        <taxon>Eukaryota</taxon>
        <taxon>Sar</taxon>
        <taxon>Stramenopiles</taxon>
        <taxon>Ochrophyta</taxon>
        <taxon>Bacillariophyta</taxon>
        <taxon>Coscinodiscophyceae</taxon>
        <taxon>Chaetocerotophycidae</taxon>
        <taxon>Chaetocerotales</taxon>
        <taxon>Chaetocerotaceae</taxon>
        <taxon>Chaetoceros</taxon>
    </lineage>
</organism>
<dbReference type="PANTHER" id="PTHR48081:SF8">
    <property type="entry name" value="ALPHA_BETA HYDROLASE FOLD-3 DOMAIN-CONTAINING PROTEIN-RELATED"/>
    <property type="match status" value="1"/>
</dbReference>
<dbReference type="Proteomes" id="UP001054902">
    <property type="component" value="Unassembled WGS sequence"/>
</dbReference>
<accession>A0AAD3CXG2</accession>
<dbReference type="SUPFAM" id="SSF53474">
    <property type="entry name" value="alpha/beta-Hydrolases"/>
    <property type="match status" value="1"/>
</dbReference>
<dbReference type="Gene3D" id="3.40.50.1820">
    <property type="entry name" value="alpha/beta hydrolase"/>
    <property type="match status" value="1"/>
</dbReference>
<proteinExistence type="predicted"/>
<dbReference type="InterPro" id="IPR029058">
    <property type="entry name" value="AB_hydrolase_fold"/>
</dbReference>